<proteinExistence type="predicted"/>
<name>A0A9P1ISH7_9PELO</name>
<dbReference type="GO" id="GO:0005886">
    <property type="term" value="C:plasma membrane"/>
    <property type="evidence" value="ECO:0007669"/>
    <property type="project" value="TreeGrafter"/>
</dbReference>
<dbReference type="InterPro" id="IPR002035">
    <property type="entry name" value="VWF_A"/>
</dbReference>
<accession>A0A9P1ISH7</accession>
<dbReference type="GO" id="GO:0005544">
    <property type="term" value="F:calcium-dependent phospholipid binding"/>
    <property type="evidence" value="ECO:0007669"/>
    <property type="project" value="InterPro"/>
</dbReference>
<dbReference type="InterPro" id="IPR036465">
    <property type="entry name" value="vWFA_dom_sf"/>
</dbReference>
<reference evidence="2" key="1">
    <citation type="submission" date="2022-11" db="EMBL/GenBank/DDBJ databases">
        <authorList>
            <person name="Kikuchi T."/>
        </authorList>
    </citation>
    <scope>NUCLEOTIDE SEQUENCE</scope>
    <source>
        <strain evidence="2">PS1010</strain>
    </source>
</reference>
<dbReference type="SUPFAM" id="SSF49562">
    <property type="entry name" value="C2 domain (Calcium/lipid-binding domain, CaLB)"/>
    <property type="match status" value="1"/>
</dbReference>
<keyword evidence="3" id="KW-1185">Reference proteome</keyword>
<evidence type="ECO:0000313" key="2">
    <source>
        <dbReference type="EMBL" id="CAI5448558.1"/>
    </source>
</evidence>
<dbReference type="PANTHER" id="PTHR10857">
    <property type="entry name" value="COPINE"/>
    <property type="match status" value="1"/>
</dbReference>
<dbReference type="InterPro" id="IPR010734">
    <property type="entry name" value="Copine_C"/>
</dbReference>
<dbReference type="InterPro" id="IPR035892">
    <property type="entry name" value="C2_domain_sf"/>
</dbReference>
<evidence type="ECO:0000259" key="1">
    <source>
        <dbReference type="PROSITE" id="PS50234"/>
    </source>
</evidence>
<dbReference type="InterPro" id="IPR045052">
    <property type="entry name" value="Copine"/>
</dbReference>
<dbReference type="EMBL" id="CANHGI010000004">
    <property type="protein sequence ID" value="CAI5448558.1"/>
    <property type="molecule type" value="Genomic_DNA"/>
</dbReference>
<sequence>MLLVAANKMTGFAIELSFSIRGIHYYSGCDGIQAIIQDINIQDESSEQIGQTEAIYHNLNVDFEKKCPITFQFEKMKRLRVDLYVLNSTTERIMGSYAQCHFDLSLVLARGGKLVLPIPNTRSLLEITAHVPQYYSQFLTLQFTGSHIHSKDDLPLALYYILSITTTNRTILLHKSEIIRDHKNPKWVIFSIPLYILNIYNDAPISIYCYNQIPNHPDEVIGHCSTTLTQLQRGVGQNSFMLLNLNGTRIDEKCCIDLKYMELSTGPTFFDILKNKTNIHLTEAIDLTASNGNPTLESSLHYIHPHRASPYLKTIVNITPPFMAYLPNPENPFIGALGFGANVNQSFSNCFLLNGRVDDHRVPGLVGLIDSYRTAILSVQPFAPTDFSEIVYYVSKFAKAESRRKVGIYFVLLILSDGGPANNQTMRKTIDSLVDASPHPISIIAVGIGEDRDISPMRNLEGLTLKHSDGRSLVRQNYTFLEASEIETSDALSMIPLQMIQYEQLKN</sequence>
<dbReference type="SUPFAM" id="SSF53300">
    <property type="entry name" value="vWA-like"/>
    <property type="match status" value="1"/>
</dbReference>
<dbReference type="PROSITE" id="PS50234">
    <property type="entry name" value="VWFA"/>
    <property type="match status" value="1"/>
</dbReference>
<protein>
    <recommendedName>
        <fullName evidence="1">VWFA domain-containing protein</fullName>
    </recommendedName>
</protein>
<dbReference type="AlphaFoldDB" id="A0A9P1ISH7"/>
<dbReference type="OrthoDB" id="5855668at2759"/>
<dbReference type="Proteomes" id="UP001152747">
    <property type="component" value="Unassembled WGS sequence"/>
</dbReference>
<evidence type="ECO:0000313" key="3">
    <source>
        <dbReference type="Proteomes" id="UP001152747"/>
    </source>
</evidence>
<dbReference type="Pfam" id="PF07002">
    <property type="entry name" value="Copine"/>
    <property type="match status" value="1"/>
</dbReference>
<dbReference type="GO" id="GO:0071277">
    <property type="term" value="P:cellular response to calcium ion"/>
    <property type="evidence" value="ECO:0007669"/>
    <property type="project" value="TreeGrafter"/>
</dbReference>
<gene>
    <name evidence="2" type="ORF">CAMP_LOCUS11195</name>
</gene>
<dbReference type="PANTHER" id="PTHR10857:SF111">
    <property type="entry name" value="VWFA DOMAIN-CONTAINING PROTEIN"/>
    <property type="match status" value="1"/>
</dbReference>
<organism evidence="2 3">
    <name type="scientific">Caenorhabditis angaria</name>
    <dbReference type="NCBI Taxonomy" id="860376"/>
    <lineage>
        <taxon>Eukaryota</taxon>
        <taxon>Metazoa</taxon>
        <taxon>Ecdysozoa</taxon>
        <taxon>Nematoda</taxon>
        <taxon>Chromadorea</taxon>
        <taxon>Rhabditida</taxon>
        <taxon>Rhabditina</taxon>
        <taxon>Rhabditomorpha</taxon>
        <taxon>Rhabditoidea</taxon>
        <taxon>Rhabditidae</taxon>
        <taxon>Peloderinae</taxon>
        <taxon>Caenorhabditis</taxon>
    </lineage>
</organism>
<feature type="domain" description="VWFA" evidence="1">
    <location>
        <begin position="397"/>
        <end position="495"/>
    </location>
</feature>
<comment type="caution">
    <text evidence="2">The sequence shown here is derived from an EMBL/GenBank/DDBJ whole genome shotgun (WGS) entry which is preliminary data.</text>
</comment>